<keyword evidence="7" id="KW-1185">Reference proteome</keyword>
<dbReference type="InterPro" id="IPR050579">
    <property type="entry name" value="PMP-22/EMP/MP20-like"/>
</dbReference>
<feature type="non-terminal residue" evidence="6">
    <location>
        <position position="1"/>
    </location>
</feature>
<keyword evidence="4 5" id="KW-0472">Membrane</keyword>
<evidence type="ECO:0000313" key="7">
    <source>
        <dbReference type="Proteomes" id="UP000316079"/>
    </source>
</evidence>
<protein>
    <recommendedName>
        <fullName evidence="8">Lens fiber membrane intrinsic protein</fullName>
    </recommendedName>
</protein>
<evidence type="ECO:0000256" key="1">
    <source>
        <dbReference type="ARBA" id="ARBA00004141"/>
    </source>
</evidence>
<dbReference type="InterPro" id="IPR004031">
    <property type="entry name" value="PMP22/EMP/MP20/Claudin"/>
</dbReference>
<evidence type="ECO:0000256" key="2">
    <source>
        <dbReference type="ARBA" id="ARBA00022692"/>
    </source>
</evidence>
<sequence>QRWAHELALSFLGARHQPEPVTRETGGVPRSDNNRTITTGITSQLTRTPGGLATVRLIDGVQSGGRGLTVWCGCLGAPRHLHGDGLLDAVPLLRECSQSGTVEVLHQPQVPCAHSEPFWDATRAFMLLSVLSCFTGVLLGITASTQSRVQSRRVQSGGVALLLAGFLALLALAVYTGMTLSFFGRRFIDWSFSWSFIVGWIATALVLAAGALQLCTYKRSISDAPPRRQSVSDS</sequence>
<name>A0A553N4L8_9TELE</name>
<dbReference type="PANTHER" id="PTHR10671:SF106">
    <property type="entry name" value="LENS INTRINSIC MEMBRANE PROTEIN 2.2"/>
    <property type="match status" value="1"/>
</dbReference>
<comment type="caution">
    <text evidence="6">The sequence shown here is derived from an EMBL/GenBank/DDBJ whole genome shotgun (WGS) entry which is preliminary data.</text>
</comment>
<feature type="transmembrane region" description="Helical" evidence="5">
    <location>
        <begin position="157"/>
        <end position="178"/>
    </location>
</feature>
<dbReference type="OrthoDB" id="6137544at2759"/>
<evidence type="ECO:0008006" key="8">
    <source>
        <dbReference type="Google" id="ProtNLM"/>
    </source>
</evidence>
<feature type="transmembrane region" description="Helical" evidence="5">
    <location>
        <begin position="124"/>
        <end position="145"/>
    </location>
</feature>
<comment type="subcellular location">
    <subcellularLocation>
        <location evidence="1">Membrane</location>
        <topology evidence="1">Multi-pass membrane protein</topology>
    </subcellularLocation>
</comment>
<accession>A0A553N4L8</accession>
<evidence type="ECO:0000256" key="5">
    <source>
        <dbReference type="SAM" id="Phobius"/>
    </source>
</evidence>
<gene>
    <name evidence="6" type="ORF">DNTS_025768</name>
</gene>
<evidence type="ECO:0000313" key="6">
    <source>
        <dbReference type="EMBL" id="TRY60353.1"/>
    </source>
</evidence>
<dbReference type="PANTHER" id="PTHR10671">
    <property type="entry name" value="EPITHELIAL MEMBRANE PROTEIN-RELATED"/>
    <property type="match status" value="1"/>
</dbReference>
<dbReference type="Pfam" id="PF00822">
    <property type="entry name" value="PMP22_Claudin"/>
    <property type="match status" value="1"/>
</dbReference>
<dbReference type="GO" id="GO:0005886">
    <property type="term" value="C:plasma membrane"/>
    <property type="evidence" value="ECO:0007669"/>
    <property type="project" value="TreeGrafter"/>
</dbReference>
<proteinExistence type="predicted"/>
<dbReference type="EMBL" id="SRMA01027057">
    <property type="protein sequence ID" value="TRY60353.1"/>
    <property type="molecule type" value="Genomic_DNA"/>
</dbReference>
<feature type="transmembrane region" description="Helical" evidence="5">
    <location>
        <begin position="190"/>
        <end position="212"/>
    </location>
</feature>
<reference evidence="6 7" key="1">
    <citation type="journal article" date="2019" name="Sci. Data">
        <title>Hybrid genome assembly and annotation of Danionella translucida.</title>
        <authorList>
            <person name="Kadobianskyi M."/>
            <person name="Schulze L."/>
            <person name="Schuelke M."/>
            <person name="Judkewitz B."/>
        </authorList>
    </citation>
    <scope>NUCLEOTIDE SEQUENCE [LARGE SCALE GENOMIC DNA]</scope>
    <source>
        <strain evidence="6 7">Bolton</strain>
    </source>
</reference>
<dbReference type="Gene3D" id="1.20.140.150">
    <property type="match status" value="1"/>
</dbReference>
<evidence type="ECO:0000256" key="3">
    <source>
        <dbReference type="ARBA" id="ARBA00022989"/>
    </source>
</evidence>
<keyword evidence="2 5" id="KW-0812">Transmembrane</keyword>
<keyword evidence="3 5" id="KW-1133">Transmembrane helix</keyword>
<dbReference type="Proteomes" id="UP000316079">
    <property type="component" value="Unassembled WGS sequence"/>
</dbReference>
<evidence type="ECO:0000256" key="4">
    <source>
        <dbReference type="ARBA" id="ARBA00023136"/>
    </source>
</evidence>
<organism evidence="6 7">
    <name type="scientific">Danionella cerebrum</name>
    <dbReference type="NCBI Taxonomy" id="2873325"/>
    <lineage>
        <taxon>Eukaryota</taxon>
        <taxon>Metazoa</taxon>
        <taxon>Chordata</taxon>
        <taxon>Craniata</taxon>
        <taxon>Vertebrata</taxon>
        <taxon>Euteleostomi</taxon>
        <taxon>Actinopterygii</taxon>
        <taxon>Neopterygii</taxon>
        <taxon>Teleostei</taxon>
        <taxon>Ostariophysi</taxon>
        <taxon>Cypriniformes</taxon>
        <taxon>Danionidae</taxon>
        <taxon>Danioninae</taxon>
        <taxon>Danionella</taxon>
    </lineage>
</organism>
<dbReference type="AlphaFoldDB" id="A0A553N4L8"/>